<comment type="caution">
    <text evidence="1">The sequence shown here is derived from an EMBL/GenBank/DDBJ whole genome shotgun (WGS) entry which is preliminary data.</text>
</comment>
<evidence type="ECO:0000313" key="1">
    <source>
        <dbReference type="EMBL" id="NKE09632.1"/>
    </source>
</evidence>
<gene>
    <name evidence="1" type="ORF">GTW58_06710</name>
</gene>
<sequence length="177" mass="19733">MSDIETTSQRYLMKEVTVPIPESRIAEFYQKFGEFMADSTPGAHVESAPRTQPPLEVDGDEVARWIQDSNAQVLAATFWNHLSDNGKDTLGALIDRALDGDKLNHMSPEELIAVTRNSKAASGLAGVFGAAGRATKAARLPRYTNKKGNGDWSYIWNWDGQHYWIPRPMAELLDKVR</sequence>
<reference evidence="1 2" key="1">
    <citation type="submission" date="2020-02" db="EMBL/GenBank/DDBJ databases">
        <authorList>
            <person name="Sun Q."/>
        </authorList>
    </citation>
    <scope>NUCLEOTIDE SEQUENCE [LARGE SCALE GENOMIC DNA]</scope>
    <source>
        <strain evidence="1 2">YIM 13062</strain>
    </source>
</reference>
<keyword evidence="2" id="KW-1185">Reference proteome</keyword>
<protein>
    <submittedName>
        <fullName evidence="1">Uncharacterized protein</fullName>
    </submittedName>
</protein>
<dbReference type="RefSeq" id="WP_119932738.1">
    <property type="nucleotide sequence ID" value="NZ_JAAVUN010000010.1"/>
</dbReference>
<dbReference type="AlphaFoldDB" id="A0A846TV25"/>
<organism evidence="1 2">
    <name type="scientific">Kocuria subflava</name>
    <dbReference type="NCBI Taxonomy" id="1736139"/>
    <lineage>
        <taxon>Bacteria</taxon>
        <taxon>Bacillati</taxon>
        <taxon>Actinomycetota</taxon>
        <taxon>Actinomycetes</taxon>
        <taxon>Micrococcales</taxon>
        <taxon>Micrococcaceae</taxon>
        <taxon>Kocuria</taxon>
    </lineage>
</organism>
<evidence type="ECO:0000313" key="2">
    <source>
        <dbReference type="Proteomes" id="UP000521379"/>
    </source>
</evidence>
<proteinExistence type="predicted"/>
<accession>A0A846TV25</accession>
<dbReference type="EMBL" id="JAAVUN010000010">
    <property type="protein sequence ID" value="NKE09632.1"/>
    <property type="molecule type" value="Genomic_DNA"/>
</dbReference>
<dbReference type="Proteomes" id="UP000521379">
    <property type="component" value="Unassembled WGS sequence"/>
</dbReference>
<name>A0A846TV25_9MICC</name>